<gene>
    <name evidence="2" type="ORF">IPO85_08255</name>
</gene>
<evidence type="ECO:0000256" key="1">
    <source>
        <dbReference type="SAM" id="Phobius"/>
    </source>
</evidence>
<evidence type="ECO:0000313" key="3">
    <source>
        <dbReference type="Proteomes" id="UP000808349"/>
    </source>
</evidence>
<name>A0A9D7XED1_9BACT</name>
<dbReference type="NCBIfam" id="TIGR04131">
    <property type="entry name" value="Bac_Flav_CTERM"/>
    <property type="match status" value="1"/>
</dbReference>
<comment type="caution">
    <text evidence="2">The sequence shown here is derived from an EMBL/GenBank/DDBJ whole genome shotgun (WGS) entry which is preliminary data.</text>
</comment>
<reference evidence="2 3" key="1">
    <citation type="submission" date="2020-10" db="EMBL/GenBank/DDBJ databases">
        <title>Connecting structure to function with the recovery of over 1000 high-quality activated sludge metagenome-assembled genomes encoding full-length rRNA genes using long-read sequencing.</title>
        <authorList>
            <person name="Singleton C.M."/>
            <person name="Petriglieri F."/>
            <person name="Kristensen J.M."/>
            <person name="Kirkegaard R.H."/>
            <person name="Michaelsen T.Y."/>
            <person name="Andersen M.H."/>
            <person name="Karst S.M."/>
            <person name="Dueholm M.S."/>
            <person name="Nielsen P.H."/>
            <person name="Albertsen M."/>
        </authorList>
    </citation>
    <scope>NUCLEOTIDE SEQUENCE [LARGE SCALE GENOMIC DNA]</scope>
    <source>
        <strain evidence="2">Ribe_18-Q3-R11-54_BAT3C.373</strain>
    </source>
</reference>
<keyword evidence="1" id="KW-0472">Membrane</keyword>
<accession>A0A9D7XED1</accession>
<organism evidence="2 3">
    <name type="scientific">Candidatus Defluviibacterium haderslevense</name>
    <dbReference type="NCBI Taxonomy" id="2981993"/>
    <lineage>
        <taxon>Bacteria</taxon>
        <taxon>Pseudomonadati</taxon>
        <taxon>Bacteroidota</taxon>
        <taxon>Saprospiria</taxon>
        <taxon>Saprospirales</taxon>
        <taxon>Saprospiraceae</taxon>
        <taxon>Candidatus Defluviibacterium</taxon>
    </lineage>
</organism>
<dbReference type="AlphaFoldDB" id="A0A9D7XED1"/>
<dbReference type="Gene3D" id="2.60.40.740">
    <property type="match status" value="1"/>
</dbReference>
<dbReference type="InterPro" id="IPR026341">
    <property type="entry name" value="T9SS_type_B"/>
</dbReference>
<proteinExistence type="predicted"/>
<keyword evidence="1" id="KW-0812">Transmembrane</keyword>
<feature type="transmembrane region" description="Helical" evidence="1">
    <location>
        <begin position="6"/>
        <end position="30"/>
    </location>
</feature>
<protein>
    <submittedName>
        <fullName evidence="2">Gliding motility-associated C-terminal domain-containing protein</fullName>
    </submittedName>
</protein>
<evidence type="ECO:0000313" key="2">
    <source>
        <dbReference type="EMBL" id="MBK9717491.1"/>
    </source>
</evidence>
<dbReference type="Pfam" id="PF13573">
    <property type="entry name" value="SprB"/>
    <property type="match status" value="2"/>
</dbReference>
<sequence length="809" mass="88535">MSGWTSYFNLLPVEATLILKTSYIGLSLYAIMKNQNFWIQLPLLLLFSFTCIGQPMICGNPALMTPTCQEACIICDIDGFTGRNSSFLKGVAPPGFCTGTVHNIQWIAFIAGTVDLTLEVTVSNCNSGAGLEIGIYKSNDCKTFQLVSECDGDVRENTTRIFKNTVPLIIGQHYYFVIDGNMADMCDYFVHVTNGSTKVAPLTVSGDIFGDFNVCQGGFYTFKREGVSGAIIYTWTVDGKYYGSGDSVSIAANSSGEFQLCVVASNACSEALPTCKTIQVLPTKKTLLQPNICSGDCYSVDTFNFCKTGIYNIHLLAENGCDSTVNLELKVNPLDTTTFSINLCQGDTLRLANKIYTASGLYEHHLNNFLGCDSLLRININMIQCNLQSTPQIIPIRCFGESNGSIIISVNNGTPPFHYTIEKIDDSNYLGSGNLIQLNQSDTIKNLTAGLYSIKIEDNFGNIRLIQAVVNEPPILQSKLVSKDYQGYQIKCAGDQSGQIIALANGGEGNYHYQWSNGSVTNSIQNLSAGIYDITITDDNGCDIIDHIELIEPKPLKLSLKSLPPNCSGPETGSIQIESLSGGVQPYAIFLDGVNKDSLRSYGSLGEGKYRFALRDENGCEVYDSIELIAAIIPSITMDLEREIQLGDSTVLFFKTTTNLDRIVWVKADHLSCDTCANPTASPVNNTTYKVTVYSKDGCSTEAYITVIVIKDKRIFAPNVFSPNGDHINDAFTIFGTSSLKSIKRLQIYDRWGGLVFDKKDLVPSDPYSGWDGTIQSKLALPGVYVWYAEALFLDDEVVKAHGDLTLVR</sequence>
<keyword evidence="1" id="KW-1133">Transmembrane helix</keyword>
<feature type="transmembrane region" description="Helical" evidence="1">
    <location>
        <begin position="37"/>
        <end position="57"/>
    </location>
</feature>
<dbReference type="Proteomes" id="UP000808349">
    <property type="component" value="Unassembled WGS sequence"/>
</dbReference>
<dbReference type="EMBL" id="JADKFW010000004">
    <property type="protein sequence ID" value="MBK9717491.1"/>
    <property type="molecule type" value="Genomic_DNA"/>
</dbReference>
<dbReference type="Pfam" id="PF13585">
    <property type="entry name" value="CHU_C"/>
    <property type="match status" value="1"/>
</dbReference>
<dbReference type="InterPro" id="IPR025667">
    <property type="entry name" value="SprB_repeat"/>
</dbReference>